<keyword evidence="6" id="KW-0539">Nucleus</keyword>
<dbReference type="AlphaFoldDB" id="A0A319DQV7"/>
<proteinExistence type="predicted"/>
<sequence length="378" mass="43052">MAAGMAVHLRLHVLALDEVASRSEKVGLQEVQTFWSFFMTDRTAISILGRNCVLPWRRVNVPQIEAFISDNQGDLMKLSFAWQCKMWHAHDHNMDQIFSQAFERLSFSSQVQLLISTHEDLNNFIKSCDGRLRMNRGITPKPVLLFHMAYQMAILVTMPPFLHLFIKIKNKQSDVSSAMSLVLRSISNAASSMVRLVHLYRQHYGFRHGNPLLIHHLLSAAIVNLMNTTSKSLPLRRHSTRSVRKCLTLLQEFRQLWPVRCDKSMTVIKALAKRWGVEFALQTQFEISFEGNPDSTFHDDERLAQPFTNPGVCPNPSIDDLLAPSAQPFATNEGLGYSGQTMVPDWDYSTNQPLLNIADFDIFGSLQGVDNFDLNWAF</sequence>
<dbReference type="GO" id="GO:0046872">
    <property type="term" value="F:metal ion binding"/>
    <property type="evidence" value="ECO:0007669"/>
    <property type="project" value="UniProtKB-KW"/>
</dbReference>
<dbReference type="GO" id="GO:0003677">
    <property type="term" value="F:DNA binding"/>
    <property type="evidence" value="ECO:0007669"/>
    <property type="project" value="UniProtKB-KW"/>
</dbReference>
<dbReference type="PANTHER" id="PTHR31313:SF81">
    <property type="entry name" value="TY1 ENHANCER ACTIVATOR"/>
    <property type="match status" value="1"/>
</dbReference>
<evidence type="ECO:0000256" key="4">
    <source>
        <dbReference type="ARBA" id="ARBA00023125"/>
    </source>
</evidence>
<keyword evidence="1" id="KW-0479">Metal-binding</keyword>
<gene>
    <name evidence="8" type="ORF">BO71DRAFT_424446</name>
</gene>
<keyword evidence="7" id="KW-0812">Transmembrane</keyword>
<dbReference type="EMBL" id="KZ825797">
    <property type="protein sequence ID" value="PYI00027.1"/>
    <property type="molecule type" value="Genomic_DNA"/>
</dbReference>
<dbReference type="PANTHER" id="PTHR31313">
    <property type="entry name" value="TY1 ENHANCER ACTIVATOR"/>
    <property type="match status" value="1"/>
</dbReference>
<feature type="transmembrane region" description="Helical" evidence="7">
    <location>
        <begin position="143"/>
        <end position="166"/>
    </location>
</feature>
<dbReference type="InterPro" id="IPR051615">
    <property type="entry name" value="Transcr_Regulatory_Elem"/>
</dbReference>
<evidence type="ECO:0000256" key="7">
    <source>
        <dbReference type="SAM" id="Phobius"/>
    </source>
</evidence>
<protein>
    <recommendedName>
        <fullName evidence="10">Transcription factor domain-containing protein</fullName>
    </recommendedName>
</protein>
<evidence type="ECO:0000256" key="5">
    <source>
        <dbReference type="ARBA" id="ARBA00023163"/>
    </source>
</evidence>
<name>A0A319DQV7_9EURO</name>
<dbReference type="STRING" id="1448320.A0A319DQV7"/>
<evidence type="ECO:0008006" key="10">
    <source>
        <dbReference type="Google" id="ProtNLM"/>
    </source>
</evidence>
<dbReference type="CDD" id="cd12148">
    <property type="entry name" value="fungal_TF_MHR"/>
    <property type="match status" value="1"/>
</dbReference>
<keyword evidence="5" id="KW-0804">Transcription</keyword>
<accession>A0A319DQV7</accession>
<evidence type="ECO:0000313" key="9">
    <source>
        <dbReference type="Proteomes" id="UP000247810"/>
    </source>
</evidence>
<organism evidence="8 9">
    <name type="scientific">Aspergillus ellipticus CBS 707.79</name>
    <dbReference type="NCBI Taxonomy" id="1448320"/>
    <lineage>
        <taxon>Eukaryota</taxon>
        <taxon>Fungi</taxon>
        <taxon>Dikarya</taxon>
        <taxon>Ascomycota</taxon>
        <taxon>Pezizomycotina</taxon>
        <taxon>Eurotiomycetes</taxon>
        <taxon>Eurotiomycetidae</taxon>
        <taxon>Eurotiales</taxon>
        <taxon>Aspergillaceae</taxon>
        <taxon>Aspergillus</taxon>
        <taxon>Aspergillus subgen. Circumdati</taxon>
    </lineage>
</organism>
<keyword evidence="7" id="KW-1133">Transmembrane helix</keyword>
<dbReference type="Proteomes" id="UP000247810">
    <property type="component" value="Unassembled WGS sequence"/>
</dbReference>
<reference evidence="8 9" key="1">
    <citation type="submission" date="2018-02" db="EMBL/GenBank/DDBJ databases">
        <title>The genomes of Aspergillus section Nigri reveals drivers in fungal speciation.</title>
        <authorList>
            <consortium name="DOE Joint Genome Institute"/>
            <person name="Vesth T.C."/>
            <person name="Nybo J."/>
            <person name="Theobald S."/>
            <person name="Brandl J."/>
            <person name="Frisvad J.C."/>
            <person name="Nielsen K.F."/>
            <person name="Lyhne E.K."/>
            <person name="Kogle M.E."/>
            <person name="Kuo A."/>
            <person name="Riley R."/>
            <person name="Clum A."/>
            <person name="Nolan M."/>
            <person name="Lipzen A."/>
            <person name="Salamov A."/>
            <person name="Henrissat B."/>
            <person name="Wiebenga A."/>
            <person name="De vries R.P."/>
            <person name="Grigoriev I.V."/>
            <person name="Mortensen U.H."/>
            <person name="Andersen M.R."/>
            <person name="Baker S.E."/>
        </authorList>
    </citation>
    <scope>NUCLEOTIDE SEQUENCE [LARGE SCALE GENOMIC DNA]</scope>
    <source>
        <strain evidence="8 9">CBS 707.79</strain>
    </source>
</reference>
<keyword evidence="3" id="KW-0805">Transcription regulation</keyword>
<dbReference type="VEuPathDB" id="FungiDB:BO71DRAFT_424446"/>
<evidence type="ECO:0000256" key="6">
    <source>
        <dbReference type="ARBA" id="ARBA00023242"/>
    </source>
</evidence>
<dbReference type="OrthoDB" id="10249920at2759"/>
<evidence type="ECO:0000313" key="8">
    <source>
        <dbReference type="EMBL" id="PYI00027.1"/>
    </source>
</evidence>
<keyword evidence="9" id="KW-1185">Reference proteome</keyword>
<evidence type="ECO:0000256" key="1">
    <source>
        <dbReference type="ARBA" id="ARBA00022723"/>
    </source>
</evidence>
<keyword evidence="4" id="KW-0238">DNA-binding</keyword>
<keyword evidence="2" id="KW-0862">Zinc</keyword>
<evidence type="ECO:0000256" key="3">
    <source>
        <dbReference type="ARBA" id="ARBA00023015"/>
    </source>
</evidence>
<evidence type="ECO:0000256" key="2">
    <source>
        <dbReference type="ARBA" id="ARBA00022833"/>
    </source>
</evidence>
<keyword evidence="7" id="KW-0472">Membrane</keyword>